<proteinExistence type="predicted"/>
<dbReference type="InterPro" id="IPR006674">
    <property type="entry name" value="HD_domain"/>
</dbReference>
<dbReference type="Pfam" id="PF01966">
    <property type="entry name" value="HD"/>
    <property type="match status" value="1"/>
</dbReference>
<evidence type="ECO:0000313" key="3">
    <source>
        <dbReference type="Proteomes" id="UP000190852"/>
    </source>
</evidence>
<gene>
    <name evidence="2" type="ORF">SAMN05660349_02471</name>
</gene>
<dbReference type="EMBL" id="FUYQ01000019">
    <property type="protein sequence ID" value="SKB71627.1"/>
    <property type="molecule type" value="Genomic_DNA"/>
</dbReference>
<dbReference type="RefSeq" id="WP_068184995.1">
    <property type="nucleotide sequence ID" value="NZ_FUYQ01000019.1"/>
</dbReference>
<evidence type="ECO:0000313" key="2">
    <source>
        <dbReference type="EMBL" id="SKB71627.1"/>
    </source>
</evidence>
<dbReference type="AlphaFoldDB" id="A0A1T5DJ18"/>
<reference evidence="3" key="1">
    <citation type="submission" date="2017-02" db="EMBL/GenBank/DDBJ databases">
        <authorList>
            <person name="Varghese N."/>
            <person name="Submissions S."/>
        </authorList>
    </citation>
    <scope>NUCLEOTIDE SEQUENCE [LARGE SCALE GENOMIC DNA]</scope>
    <source>
        <strain evidence="3">DSM 24967</strain>
    </source>
</reference>
<feature type="domain" description="HD" evidence="1">
    <location>
        <begin position="24"/>
        <end position="117"/>
    </location>
</feature>
<protein>
    <submittedName>
        <fullName evidence="2">HD domain-containing protein</fullName>
    </submittedName>
</protein>
<keyword evidence="3" id="KW-1185">Reference proteome</keyword>
<accession>A0A1T5DJ18</accession>
<dbReference type="Proteomes" id="UP000190852">
    <property type="component" value="Unassembled WGS sequence"/>
</dbReference>
<name>A0A1T5DJ18_9BACT</name>
<dbReference type="Gene3D" id="1.10.3210.10">
    <property type="entry name" value="Hypothetical protein af1432"/>
    <property type="match status" value="1"/>
</dbReference>
<organism evidence="2 3">
    <name type="scientific">Parabacteroides chartae</name>
    <dbReference type="NCBI Taxonomy" id="1037355"/>
    <lineage>
        <taxon>Bacteria</taxon>
        <taxon>Pseudomonadati</taxon>
        <taxon>Bacteroidota</taxon>
        <taxon>Bacteroidia</taxon>
        <taxon>Bacteroidales</taxon>
        <taxon>Tannerellaceae</taxon>
        <taxon>Parabacteroides</taxon>
    </lineage>
</organism>
<sequence length="174" mass="19997">MKTLVNTLMMRVIEYFASKDMSQITHTLCVHEYTRLIALREGYKTRKVLLLELAALLHDIGCPRSKELYGNCLPVNQERIGAEIVSEWMPAYGKLAPKEIDWLVKVVGTHHQLPMAKEYGFEALFEADLIVNLMEGYYPKEKAALYEKNMVRTASGKALFELFFHHGKMDIKSD</sequence>
<evidence type="ECO:0000259" key="1">
    <source>
        <dbReference type="Pfam" id="PF01966"/>
    </source>
</evidence>
<dbReference type="SUPFAM" id="SSF109604">
    <property type="entry name" value="HD-domain/PDEase-like"/>
    <property type="match status" value="1"/>
</dbReference>